<dbReference type="RefSeq" id="XP_064855733.1">
    <property type="nucleotide sequence ID" value="XM_064999661.1"/>
</dbReference>
<feature type="region of interest" description="Disordered" evidence="1">
    <location>
        <begin position="148"/>
        <end position="226"/>
    </location>
</feature>
<feature type="compositionally biased region" description="Basic and acidic residues" evidence="1">
    <location>
        <begin position="608"/>
        <end position="618"/>
    </location>
</feature>
<evidence type="ECO:0000313" key="4">
    <source>
        <dbReference type="Proteomes" id="UP001360560"/>
    </source>
</evidence>
<dbReference type="InterPro" id="IPR058934">
    <property type="entry name" value="YMC020W-like"/>
</dbReference>
<feature type="compositionally biased region" description="Polar residues" evidence="1">
    <location>
        <begin position="212"/>
        <end position="226"/>
    </location>
</feature>
<dbReference type="EMBL" id="BTFZ01000020">
    <property type="protein sequence ID" value="GMM38738.1"/>
    <property type="molecule type" value="Genomic_DNA"/>
</dbReference>
<evidence type="ECO:0000259" key="2">
    <source>
        <dbReference type="Pfam" id="PF26147"/>
    </source>
</evidence>
<feature type="compositionally biased region" description="Polar residues" evidence="1">
    <location>
        <begin position="148"/>
        <end position="162"/>
    </location>
</feature>
<keyword evidence="4" id="KW-1185">Reference proteome</keyword>
<dbReference type="AlphaFoldDB" id="A0AAV5QV60"/>
<evidence type="ECO:0000256" key="1">
    <source>
        <dbReference type="SAM" id="MobiDB-lite"/>
    </source>
</evidence>
<comment type="caution">
    <text evidence="3">The sequence shown here is derived from an EMBL/GenBank/DDBJ whole genome shotgun (WGS) entry which is preliminary data.</text>
</comment>
<organism evidence="3 4">
    <name type="scientific">Saccharomycopsis crataegensis</name>
    <dbReference type="NCBI Taxonomy" id="43959"/>
    <lineage>
        <taxon>Eukaryota</taxon>
        <taxon>Fungi</taxon>
        <taxon>Dikarya</taxon>
        <taxon>Ascomycota</taxon>
        <taxon>Saccharomycotina</taxon>
        <taxon>Saccharomycetes</taxon>
        <taxon>Saccharomycopsidaceae</taxon>
        <taxon>Saccharomycopsis</taxon>
    </lineage>
</organism>
<gene>
    <name evidence="3" type="ORF">DASC09_060770</name>
</gene>
<accession>A0AAV5QV60</accession>
<feature type="compositionally biased region" description="Polar residues" evidence="1">
    <location>
        <begin position="17"/>
        <end position="36"/>
    </location>
</feature>
<dbReference type="PANTHER" id="PTHR47349:SF1">
    <property type="entry name" value="AER328WP"/>
    <property type="match status" value="1"/>
</dbReference>
<dbReference type="InterPro" id="IPR058933">
    <property type="entry name" value="YMC020W-like_ab_hydrolase"/>
</dbReference>
<feature type="domain" description="YMC020W-like alpha/beta hydrolase" evidence="2">
    <location>
        <begin position="656"/>
        <end position="804"/>
    </location>
</feature>
<protein>
    <recommendedName>
        <fullName evidence="2">YMC020W-like alpha/beta hydrolase domain-containing protein</fullName>
    </recommendedName>
</protein>
<feature type="compositionally biased region" description="Acidic residues" evidence="1">
    <location>
        <begin position="1"/>
        <end position="16"/>
    </location>
</feature>
<dbReference type="GeneID" id="90076726"/>
<feature type="domain" description="YMC020W-like alpha/beta hydrolase" evidence="2">
    <location>
        <begin position="445"/>
        <end position="604"/>
    </location>
</feature>
<feature type="compositionally biased region" description="Basic and acidic residues" evidence="1">
    <location>
        <begin position="173"/>
        <end position="196"/>
    </location>
</feature>
<name>A0AAV5QV60_9ASCO</name>
<reference evidence="3 4" key="1">
    <citation type="journal article" date="2023" name="Elife">
        <title>Identification of key yeast species and microbe-microbe interactions impacting larval growth of Drosophila in the wild.</title>
        <authorList>
            <person name="Mure A."/>
            <person name="Sugiura Y."/>
            <person name="Maeda R."/>
            <person name="Honda K."/>
            <person name="Sakurai N."/>
            <person name="Takahashi Y."/>
            <person name="Watada M."/>
            <person name="Katoh T."/>
            <person name="Gotoh A."/>
            <person name="Gotoh Y."/>
            <person name="Taniguchi I."/>
            <person name="Nakamura K."/>
            <person name="Hayashi T."/>
            <person name="Katayama T."/>
            <person name="Uemura T."/>
            <person name="Hattori Y."/>
        </authorList>
    </citation>
    <scope>NUCLEOTIDE SEQUENCE [LARGE SCALE GENOMIC DNA]</scope>
    <source>
        <strain evidence="3 4">SC-9</strain>
    </source>
</reference>
<proteinExistence type="predicted"/>
<feature type="region of interest" description="Disordered" evidence="1">
    <location>
        <begin position="1"/>
        <end position="45"/>
    </location>
</feature>
<feature type="region of interest" description="Disordered" evidence="1">
    <location>
        <begin position="608"/>
        <end position="633"/>
    </location>
</feature>
<sequence length="939" mass="107624">MSKYEDDQESFIDDSDLLNNSQLNAGEVPNNNSNGSALDDSINDSSDSVYWKTWRQKIGGSAINADKYGTATLNMTTSKSEKSIDMKLPKSRSNLSIARENSWWSWRNGEKRGNDDNKTSSQWSLAVPIDNVESENDLIMPYQMQTSVMSKQNPHSVHSSNDNKAEGASTKESGQHEEIVTKDLLDTKNKMERYKPTLESATEGGNDEVPIDSSSNLLNQTRTETQEMSISESKWYSLFSATNDVNLQPTPKASLPSEPQDGKDYKYDINKQENGGWWNSNWIWNSISQAQSPTDLVSEDGDHHESIDSKKARKVIKSFDVNTPSYWAFISHDPNLIIGELAIGETEFEDNPIMMFNELPKSKMEQAMIDKKTTANNRNNEKIMRKDSCESEDIFDRNESQQNVFPTFKECYRPLEVKTRIRLIARKLLRNIKIAEMSIPIERHLYHDSKLTHKDHKNNSSELDLQKKLLVVNIQNFLPLELLKYVDDKSVYSVDSSKAIINLARRWGQSKGFDTDTLEIELLTLRGKNLVTDQVENFFEIIIKNWIMKFSECDYLLFVGNFNSGPIAVHILSKCFKKYKKIFADISKIGIISINGIWSGPLITNNEKKSRDKNDTSTRKSKRSRSNDSNVDAGNVTIESTYSVKKEIEHLDKKIANEMFQYADPDSEYSYWLDYDIRHLLSQSNVKISFIGSMNAKLVPLYSSLCCQFSHPNINRLVYMNNKGKLFSKFVVNLVKVCVTVKNLGYDDYNMLVYLSDYLIRNSMNPMISSSSKPNLLHEDCASIYQHEETFQSALQFCLETTNLVLNDISGMDISGQHIQVDDESQIQEGQFLRHGSLSETNKDTIKSAFRHKNYYINNSQDVMKFSKVNYPELINNFNDFQYPWILNKLIKELQVIKHIDVVSLIEDLRVSVQEWTPKDQTSQKLKSSLEVIAISDYL</sequence>
<evidence type="ECO:0000313" key="3">
    <source>
        <dbReference type="EMBL" id="GMM38738.1"/>
    </source>
</evidence>
<dbReference type="PANTHER" id="PTHR47349">
    <property type="entry name" value="CHROMOSOME 8, WHOLE GENOME SHOTGUN SEQUENCE"/>
    <property type="match status" value="1"/>
</dbReference>
<dbReference type="Pfam" id="PF26147">
    <property type="entry name" value="AB_HYDROLASE_YMC0-YMC35"/>
    <property type="match status" value="2"/>
</dbReference>
<dbReference type="Proteomes" id="UP001360560">
    <property type="component" value="Unassembled WGS sequence"/>
</dbReference>